<evidence type="ECO:0000313" key="2">
    <source>
        <dbReference type="EMBL" id="PWC12012.1"/>
    </source>
</evidence>
<protein>
    <recommendedName>
        <fullName evidence="4">DUF485 domain-containing protein</fullName>
    </recommendedName>
</protein>
<keyword evidence="1" id="KW-0472">Membrane</keyword>
<keyword evidence="3" id="KW-1185">Reference proteome</keyword>
<accession>A0A2U1TRL2</accession>
<organism evidence="2 3">
    <name type="scientific">Brenneria roseae subsp. americana</name>
    <dbReference type="NCBI Taxonomy" id="1508507"/>
    <lineage>
        <taxon>Bacteria</taxon>
        <taxon>Pseudomonadati</taxon>
        <taxon>Pseudomonadota</taxon>
        <taxon>Gammaproteobacteria</taxon>
        <taxon>Enterobacterales</taxon>
        <taxon>Pectobacteriaceae</taxon>
        <taxon>Brenneria</taxon>
    </lineage>
</organism>
<gene>
    <name evidence="2" type="ORF">B4923_11945</name>
</gene>
<dbReference type="GO" id="GO:0005886">
    <property type="term" value="C:plasma membrane"/>
    <property type="evidence" value="ECO:0007669"/>
    <property type="project" value="TreeGrafter"/>
</dbReference>
<evidence type="ECO:0000313" key="3">
    <source>
        <dbReference type="Proteomes" id="UP000245138"/>
    </source>
</evidence>
<keyword evidence="1" id="KW-0812">Transmembrane</keyword>
<dbReference type="Pfam" id="PF04341">
    <property type="entry name" value="DUF485"/>
    <property type="match status" value="1"/>
</dbReference>
<comment type="caution">
    <text evidence="2">The sequence shown here is derived from an EMBL/GenBank/DDBJ whole genome shotgun (WGS) entry which is preliminary data.</text>
</comment>
<keyword evidence="1" id="KW-1133">Transmembrane helix</keyword>
<dbReference type="InterPro" id="IPR007436">
    <property type="entry name" value="DUF485"/>
</dbReference>
<feature type="transmembrane region" description="Helical" evidence="1">
    <location>
        <begin position="25"/>
        <end position="45"/>
    </location>
</feature>
<dbReference type="AlphaFoldDB" id="A0A2U1TRL2"/>
<dbReference type="PANTHER" id="PTHR38598">
    <property type="entry name" value="INNER MEMBRANE PROTEIN YJCH"/>
    <property type="match status" value="1"/>
</dbReference>
<name>A0A2U1TRL2_9GAMM</name>
<evidence type="ECO:0000256" key="1">
    <source>
        <dbReference type="SAM" id="Phobius"/>
    </source>
</evidence>
<dbReference type="PANTHER" id="PTHR38598:SF1">
    <property type="entry name" value="INNER MEMBRANE PROTEIN YJCH"/>
    <property type="match status" value="1"/>
</dbReference>
<evidence type="ECO:0008006" key="4">
    <source>
        <dbReference type="Google" id="ProtNLM"/>
    </source>
</evidence>
<reference evidence="2 3" key="1">
    <citation type="submission" date="2018-04" db="EMBL/GenBank/DDBJ databases">
        <title>Brenneria corticis sp.nov.</title>
        <authorList>
            <person name="Li Y."/>
        </authorList>
    </citation>
    <scope>NUCLEOTIDE SEQUENCE [LARGE SCALE GENOMIC DNA]</scope>
    <source>
        <strain evidence="2 3">LMG 27715</strain>
    </source>
</reference>
<proteinExistence type="predicted"/>
<dbReference type="RefSeq" id="WP_109054592.1">
    <property type="nucleotide sequence ID" value="NZ_QDKJ01000008.1"/>
</dbReference>
<dbReference type="Proteomes" id="UP000245138">
    <property type="component" value="Unassembled WGS sequence"/>
</dbReference>
<feature type="transmembrane region" description="Helical" evidence="1">
    <location>
        <begin position="65"/>
        <end position="84"/>
    </location>
</feature>
<dbReference type="EMBL" id="QDKJ01000008">
    <property type="protein sequence ID" value="PWC12012.1"/>
    <property type="molecule type" value="Genomic_DNA"/>
</dbReference>
<dbReference type="OrthoDB" id="5297034at2"/>
<sequence length="103" mass="11528">MNDAIYQRIESNPLFRELVNKRQRFATILSLIMLVLYVGFILLIAFAPDWLGTPIGPGSSITRGIPIGVGLIVASFVLTGIYVYRANGEFDRLTRQLLSEVKQ</sequence>
<dbReference type="InterPro" id="IPR052959">
    <property type="entry name" value="Inner_membrane_assoc"/>
</dbReference>